<evidence type="ECO:0000256" key="1">
    <source>
        <dbReference type="SAM" id="Phobius"/>
    </source>
</evidence>
<dbReference type="AlphaFoldDB" id="A0A3L7ZTN3"/>
<keyword evidence="1" id="KW-0472">Membrane</keyword>
<comment type="caution">
    <text evidence="2">The sequence shown here is derived from an EMBL/GenBank/DDBJ whole genome shotgun (WGS) entry which is preliminary data.</text>
</comment>
<proteinExistence type="predicted"/>
<name>A0A3L7ZTN3_PARDI</name>
<accession>A0A3L7ZTN3</accession>
<evidence type="ECO:0000313" key="2">
    <source>
        <dbReference type="EMBL" id="RLT73390.1"/>
    </source>
</evidence>
<dbReference type="RefSeq" id="WP_121736229.1">
    <property type="nucleotide sequence ID" value="NZ_CP103128.1"/>
</dbReference>
<evidence type="ECO:0000313" key="3">
    <source>
        <dbReference type="Proteomes" id="UP000278164"/>
    </source>
</evidence>
<dbReference type="Proteomes" id="UP000278164">
    <property type="component" value="Unassembled WGS sequence"/>
</dbReference>
<feature type="transmembrane region" description="Helical" evidence="1">
    <location>
        <begin position="123"/>
        <end position="144"/>
    </location>
</feature>
<protein>
    <submittedName>
        <fullName evidence="2">Uncharacterized protein</fullName>
    </submittedName>
</protein>
<organism evidence="2 3">
    <name type="scientific">Parabacteroides distasonis</name>
    <dbReference type="NCBI Taxonomy" id="823"/>
    <lineage>
        <taxon>Bacteria</taxon>
        <taxon>Pseudomonadati</taxon>
        <taxon>Bacteroidota</taxon>
        <taxon>Bacteroidia</taxon>
        <taxon>Bacteroidales</taxon>
        <taxon>Tannerellaceae</taxon>
        <taxon>Parabacteroides</taxon>
    </lineage>
</organism>
<keyword evidence="1" id="KW-1133">Transmembrane helix</keyword>
<dbReference type="EMBL" id="RAYI01000018">
    <property type="protein sequence ID" value="RLT73390.1"/>
    <property type="molecule type" value="Genomic_DNA"/>
</dbReference>
<sequence length="162" mass="18603">MKIAEMKVGQLIAWVIYLLMFALVLIGPNQYIMSINVINDGPGDAVDGLMAFIGFAGICVLFVFFDLIFHLLFHHIRFRLSAIILLLFNGIYKAYEYCFFYSGYEGKYLTEDRYESVPTADDFVFFSEVNGIIALYLVIMMLLSKLLGYFTHVRDCREKPTA</sequence>
<feature type="transmembrane region" description="Helical" evidence="1">
    <location>
        <begin position="12"/>
        <end position="32"/>
    </location>
</feature>
<gene>
    <name evidence="2" type="ORF">D7V78_10885</name>
</gene>
<feature type="transmembrane region" description="Helical" evidence="1">
    <location>
        <begin position="52"/>
        <end position="73"/>
    </location>
</feature>
<dbReference type="OrthoDB" id="1039614at2"/>
<feature type="transmembrane region" description="Helical" evidence="1">
    <location>
        <begin position="80"/>
        <end position="103"/>
    </location>
</feature>
<reference evidence="2 3" key="1">
    <citation type="submission" date="2018-09" db="EMBL/GenBank/DDBJ databases">
        <title>Murine metabolic-syndrome-specific gut microbial biobank.</title>
        <authorList>
            <person name="Liu C."/>
        </authorList>
    </citation>
    <scope>NUCLEOTIDE SEQUENCE [LARGE SCALE GENOMIC DNA]</scope>
    <source>
        <strain evidence="2 3">8-P5</strain>
    </source>
</reference>
<keyword evidence="1" id="KW-0812">Transmembrane</keyword>